<keyword evidence="3" id="KW-1185">Reference proteome</keyword>
<gene>
    <name evidence="2" type="ORF">VHP8226_00230</name>
</gene>
<dbReference type="InterPro" id="IPR006669">
    <property type="entry name" value="MgtE_transporter"/>
</dbReference>
<accession>A0ABN8DCR8</accession>
<dbReference type="InterPro" id="IPR005105">
    <property type="entry name" value="GlnD_Uridyltrans_N"/>
</dbReference>
<dbReference type="Gene3D" id="3.10.580.10">
    <property type="entry name" value="CBS-domain"/>
    <property type="match status" value="1"/>
</dbReference>
<dbReference type="RefSeq" id="WP_237483322.1">
    <property type="nucleotide sequence ID" value="NZ_CAKLCM010000001.1"/>
</dbReference>
<dbReference type="SUPFAM" id="SSF81593">
    <property type="entry name" value="Nucleotidyltransferase substrate binding subunit/domain"/>
    <property type="match status" value="1"/>
</dbReference>
<dbReference type="CDD" id="cd00038">
    <property type="entry name" value="CAP_ED"/>
    <property type="match status" value="1"/>
</dbReference>
<sequence length="608" mass="68622">MPDKFNMSSPPFDRLSVAGQKELRASLDVAYYRENELILRAGHCSQQLFVIIKGSVEERDSQGQEIYAHYTFDDMFDVRALLDGTTKHNYVALEDTLTYLIPKEVFTRLYQQNGQFAAYFNTSLAYRQQLLDQSKKQQYLTEFVLTKVSKEIYHPPLILSAQMSIVAATQELVDFGIDAALVELSHDDPRRQHAANPLPYGIITRTNLLHSLVFEQLDREQSIGRIATYPVHKVEHGDFLFNAMVAMTKQKVKRLMVSQGNQAVGMLDMTQILSAFSTHSHVITLSIARASSVDELALVSVQQRKLVSQLINNGVRTRFMMELTSAINDQIIEKAFELVLPPAMQGHCCLMVMGSEGRCEQILKTDQDNALIIREGLEWPNQDATLKSLTHTLARLGYPLCPGEVMVSNVQWVKSLPQWQQHIDHLVSAANPNAVMELAILADARPVAGNSELFQPVKQHLTQTLVDKEQLLSEFTRPAINFALPLTLFGNVKSEKGGLDIKQGGIFPIIHGVRALSLEYGISATNTFERIEALVSANVLETSTADNLSEALKQLLKLRLHQQLSSQETTNTISLQQLDRPERDLLRHSLHIVKKFKQWLGYHYQIRH</sequence>
<feature type="domain" description="Cyclic nucleotide-binding" evidence="1">
    <location>
        <begin position="11"/>
        <end position="109"/>
    </location>
</feature>
<dbReference type="InterPro" id="IPR018821">
    <property type="entry name" value="DUF294_put_nucleoTrafse_sb-bd"/>
</dbReference>
<dbReference type="SUPFAM" id="SSF54631">
    <property type="entry name" value="CBS-domain pair"/>
    <property type="match status" value="1"/>
</dbReference>
<name>A0ABN8DCR8_9VIBR</name>
<dbReference type="Gene3D" id="2.60.120.10">
    <property type="entry name" value="Jelly Rolls"/>
    <property type="match status" value="1"/>
</dbReference>
<dbReference type="PANTHER" id="PTHR43773">
    <property type="entry name" value="MAGNESIUM TRANSPORTER MGTE"/>
    <property type="match status" value="1"/>
</dbReference>
<proteinExistence type="predicted"/>
<dbReference type="InterPro" id="IPR014710">
    <property type="entry name" value="RmlC-like_jellyroll"/>
</dbReference>
<dbReference type="InterPro" id="IPR018490">
    <property type="entry name" value="cNMP-bd_dom_sf"/>
</dbReference>
<protein>
    <recommendedName>
        <fullName evidence="1">Cyclic nucleotide-binding domain-containing protein</fullName>
    </recommendedName>
</protein>
<dbReference type="PANTHER" id="PTHR43773:SF1">
    <property type="entry name" value="MAGNESIUM TRANSPORTER MGTE"/>
    <property type="match status" value="1"/>
</dbReference>
<dbReference type="SUPFAM" id="SSF51206">
    <property type="entry name" value="cAMP-binding domain-like"/>
    <property type="match status" value="1"/>
</dbReference>
<organism evidence="2 3">
    <name type="scientific">Vibrio hippocampi</name>
    <dbReference type="NCBI Taxonomy" id="654686"/>
    <lineage>
        <taxon>Bacteria</taxon>
        <taxon>Pseudomonadati</taxon>
        <taxon>Pseudomonadota</taxon>
        <taxon>Gammaproteobacteria</taxon>
        <taxon>Vibrionales</taxon>
        <taxon>Vibrionaceae</taxon>
        <taxon>Vibrio</taxon>
    </lineage>
</organism>
<dbReference type="Proteomes" id="UP000838160">
    <property type="component" value="Unassembled WGS sequence"/>
</dbReference>
<dbReference type="EMBL" id="CAKLCM010000001">
    <property type="protein sequence ID" value="CAH0524403.1"/>
    <property type="molecule type" value="Genomic_DNA"/>
</dbReference>
<evidence type="ECO:0000313" key="3">
    <source>
        <dbReference type="Proteomes" id="UP000838160"/>
    </source>
</evidence>
<dbReference type="PROSITE" id="PS50042">
    <property type="entry name" value="CNMP_BINDING_3"/>
    <property type="match status" value="1"/>
</dbReference>
<evidence type="ECO:0000259" key="1">
    <source>
        <dbReference type="PROSITE" id="PS50042"/>
    </source>
</evidence>
<dbReference type="CDD" id="cd05401">
    <property type="entry name" value="NT_GlnE_GlnD_like"/>
    <property type="match status" value="1"/>
</dbReference>
<dbReference type="InterPro" id="IPR046342">
    <property type="entry name" value="CBS_dom_sf"/>
</dbReference>
<dbReference type="Pfam" id="PF10335">
    <property type="entry name" value="DUF294_C"/>
    <property type="match status" value="1"/>
</dbReference>
<dbReference type="InterPro" id="IPR000595">
    <property type="entry name" value="cNMP-bd_dom"/>
</dbReference>
<evidence type="ECO:0000313" key="2">
    <source>
        <dbReference type="EMBL" id="CAH0524403.1"/>
    </source>
</evidence>
<dbReference type="Pfam" id="PF00027">
    <property type="entry name" value="cNMP_binding"/>
    <property type="match status" value="1"/>
</dbReference>
<reference evidence="2" key="1">
    <citation type="submission" date="2021-12" db="EMBL/GenBank/DDBJ databases">
        <authorList>
            <person name="Rodrigo-Torres L."/>
            <person name="Arahal R. D."/>
            <person name="Lucena T."/>
        </authorList>
    </citation>
    <scope>NUCLEOTIDE SEQUENCE</scope>
    <source>
        <strain evidence="2">CECT 8226</strain>
    </source>
</reference>
<dbReference type="Pfam" id="PF03445">
    <property type="entry name" value="DUF294"/>
    <property type="match status" value="1"/>
</dbReference>
<comment type="caution">
    <text evidence="2">The sequence shown here is derived from an EMBL/GenBank/DDBJ whole genome shotgun (WGS) entry which is preliminary data.</text>
</comment>